<dbReference type="InterPro" id="IPR027806">
    <property type="entry name" value="HARBI1_dom"/>
</dbReference>
<keyword evidence="2" id="KW-0479">Metal-binding</keyword>
<evidence type="ECO:0000256" key="1">
    <source>
        <dbReference type="ARBA" id="ARBA00001968"/>
    </source>
</evidence>
<sequence length="188" mass="22320">FRFKAQDIYLFLPYFDLSHIRFRNGYSCPPETALCLLLYRLSAPNQLKENMKIFQHSCSSISSIFNNVIEYLIEKYSKHIEWDNIRLSRKQILKYSDMIERKGVVKSVWGFIDGTIRTICRPIHHQQYYYSGYKKYHTFKFQAVMIPDGIISYLAGTWFGQEGDWSMYIDSKLESHLRDINDGSESHE</sequence>
<organism evidence="4 5">
    <name type="scientific">Tuber magnatum</name>
    <name type="common">white Piedmont truffle</name>
    <dbReference type="NCBI Taxonomy" id="42249"/>
    <lineage>
        <taxon>Eukaryota</taxon>
        <taxon>Fungi</taxon>
        <taxon>Dikarya</taxon>
        <taxon>Ascomycota</taxon>
        <taxon>Pezizomycotina</taxon>
        <taxon>Pezizomycetes</taxon>
        <taxon>Pezizales</taxon>
        <taxon>Tuberaceae</taxon>
        <taxon>Tuber</taxon>
    </lineage>
</organism>
<evidence type="ECO:0000313" key="5">
    <source>
        <dbReference type="Proteomes" id="UP000246991"/>
    </source>
</evidence>
<reference evidence="4 5" key="1">
    <citation type="submission" date="2018-03" db="EMBL/GenBank/DDBJ databases">
        <title>Genomes of Pezizomycetes fungi and the evolution of truffles.</title>
        <authorList>
            <person name="Murat C."/>
            <person name="Payen T."/>
            <person name="Noel B."/>
            <person name="Kuo A."/>
            <person name="Martin F.M."/>
        </authorList>
    </citation>
    <scope>NUCLEOTIDE SEQUENCE [LARGE SCALE GENOMIC DNA]</scope>
    <source>
        <strain evidence="4">091103-1</strain>
    </source>
</reference>
<name>A0A317SLZ9_9PEZI</name>
<dbReference type="STRING" id="42249.A0A317SLZ9"/>
<keyword evidence="5" id="KW-1185">Reference proteome</keyword>
<evidence type="ECO:0000256" key="2">
    <source>
        <dbReference type="ARBA" id="ARBA00022723"/>
    </source>
</evidence>
<dbReference type="Pfam" id="PF13359">
    <property type="entry name" value="DDE_Tnp_4"/>
    <property type="match status" value="1"/>
</dbReference>
<feature type="domain" description="DDE Tnp4" evidence="3">
    <location>
        <begin position="112"/>
        <end position="178"/>
    </location>
</feature>
<dbReference type="OrthoDB" id="5289248at2759"/>
<accession>A0A317SLZ9</accession>
<dbReference type="AlphaFoldDB" id="A0A317SLZ9"/>
<comment type="cofactor">
    <cofactor evidence="1">
        <name>a divalent metal cation</name>
        <dbReference type="ChEBI" id="CHEBI:60240"/>
    </cofactor>
</comment>
<evidence type="ECO:0000313" key="4">
    <source>
        <dbReference type="EMBL" id="PWW74667.1"/>
    </source>
</evidence>
<dbReference type="GO" id="GO:0046872">
    <property type="term" value="F:metal ion binding"/>
    <property type="evidence" value="ECO:0007669"/>
    <property type="project" value="UniProtKB-KW"/>
</dbReference>
<evidence type="ECO:0000259" key="3">
    <source>
        <dbReference type="Pfam" id="PF13359"/>
    </source>
</evidence>
<dbReference type="Proteomes" id="UP000246991">
    <property type="component" value="Unassembled WGS sequence"/>
</dbReference>
<dbReference type="EMBL" id="PYWC01000058">
    <property type="protein sequence ID" value="PWW74667.1"/>
    <property type="molecule type" value="Genomic_DNA"/>
</dbReference>
<proteinExistence type="predicted"/>
<feature type="non-terminal residue" evidence="4">
    <location>
        <position position="1"/>
    </location>
</feature>
<protein>
    <recommendedName>
        <fullName evidence="3">DDE Tnp4 domain-containing protein</fullName>
    </recommendedName>
</protein>
<comment type="caution">
    <text evidence="4">The sequence shown here is derived from an EMBL/GenBank/DDBJ whole genome shotgun (WGS) entry which is preliminary data.</text>
</comment>
<gene>
    <name evidence="4" type="ORF">C7212DRAFT_209210</name>
</gene>